<sequence>MAYPQPLKKTGVPREVLKWLQSLDLSLSTKNIRRDFSNGYLVAEIFSWYYPEDFPKHSYDNGTSLPTKLSNWSQIERFLLKQNIMLPKDVIDGTIHCKPGAAELLIQDIYSLLTNRRVRSLGDDEVDFTDRCYQENLPMVARSTASKAIKNNLRLSEVIAEPSIHANRRKIEAIIFAHVRRRQAERAEDPKRFNVKPTLGELAVRLPPPEQGWKEPSSSRRSAKMSPAPSTSNAIVQFKEINVRQTDKPSVLSNIDMPSQIKGF</sequence>
<dbReference type="PROSITE" id="PS50021">
    <property type="entry name" value="CH"/>
    <property type="match status" value="1"/>
</dbReference>
<evidence type="ECO:0000313" key="7">
    <source>
        <dbReference type="EMBL" id="KAG5844975.1"/>
    </source>
</evidence>
<evidence type="ECO:0000256" key="4">
    <source>
        <dbReference type="ARBA" id="ARBA00071322"/>
    </source>
</evidence>
<comment type="caution">
    <text evidence="7">The sequence shown here is derived from an EMBL/GenBank/DDBJ whole genome shotgun (WGS) entry which is preliminary data.</text>
</comment>
<keyword evidence="2" id="KW-0539">Nucleus</keyword>
<dbReference type="Proteomes" id="UP001044222">
    <property type="component" value="Chromosome 7"/>
</dbReference>
<evidence type="ECO:0000256" key="3">
    <source>
        <dbReference type="ARBA" id="ARBA00058372"/>
    </source>
</evidence>
<dbReference type="Pfam" id="PF06294">
    <property type="entry name" value="CH_2"/>
    <property type="match status" value="1"/>
</dbReference>
<dbReference type="Gene3D" id="1.10.418.10">
    <property type="entry name" value="Calponin-like domain"/>
    <property type="match status" value="1"/>
</dbReference>
<dbReference type="InterPro" id="IPR052111">
    <property type="entry name" value="Spermatogenesis_Ciliary_MAP"/>
</dbReference>
<feature type="region of interest" description="Disordered" evidence="5">
    <location>
        <begin position="206"/>
        <end position="237"/>
    </location>
</feature>
<dbReference type="InterPro" id="IPR036872">
    <property type="entry name" value="CH_dom_sf"/>
</dbReference>
<gene>
    <name evidence="7" type="ORF">ANANG_G00133860</name>
</gene>
<dbReference type="GO" id="GO:0008017">
    <property type="term" value="F:microtubule binding"/>
    <property type="evidence" value="ECO:0007669"/>
    <property type="project" value="TreeGrafter"/>
</dbReference>
<name>A0A9D3MCX7_ANGAN</name>
<reference evidence="7" key="1">
    <citation type="submission" date="2021-01" db="EMBL/GenBank/DDBJ databases">
        <title>A chromosome-scale assembly of European eel, Anguilla anguilla.</title>
        <authorList>
            <person name="Henkel C."/>
            <person name="Jong-Raadsen S.A."/>
            <person name="Dufour S."/>
            <person name="Weltzien F.-A."/>
            <person name="Palstra A.P."/>
            <person name="Pelster B."/>
            <person name="Spaink H.P."/>
            <person name="Van Den Thillart G.E."/>
            <person name="Jansen H."/>
            <person name="Zahm M."/>
            <person name="Klopp C."/>
            <person name="Cedric C."/>
            <person name="Louis A."/>
            <person name="Berthelot C."/>
            <person name="Parey E."/>
            <person name="Roest Crollius H."/>
            <person name="Montfort J."/>
            <person name="Robinson-Rechavi M."/>
            <person name="Bucao C."/>
            <person name="Bouchez O."/>
            <person name="Gislard M."/>
            <person name="Lluch J."/>
            <person name="Milhes M."/>
            <person name="Lampietro C."/>
            <person name="Lopez Roques C."/>
            <person name="Donnadieu C."/>
            <person name="Braasch I."/>
            <person name="Desvignes T."/>
            <person name="Postlethwait J."/>
            <person name="Bobe J."/>
            <person name="Guiguen Y."/>
            <person name="Dirks R."/>
        </authorList>
    </citation>
    <scope>NUCLEOTIDE SEQUENCE</scope>
    <source>
        <strain evidence="7">Tag_6206</strain>
        <tissue evidence="7">Liver</tissue>
    </source>
</reference>
<dbReference type="EMBL" id="JAFIRN010000007">
    <property type="protein sequence ID" value="KAG5844975.1"/>
    <property type="molecule type" value="Genomic_DNA"/>
</dbReference>
<evidence type="ECO:0000256" key="5">
    <source>
        <dbReference type="SAM" id="MobiDB-lite"/>
    </source>
</evidence>
<comment type="function">
    <text evidence="3">May play a role in apoptosis regulation.</text>
</comment>
<dbReference type="InterPro" id="IPR001715">
    <property type="entry name" value="CH_dom"/>
</dbReference>
<proteinExistence type="predicted"/>
<dbReference type="FunFam" id="1.10.418.10:FF:000061">
    <property type="entry name" value="Spermatogenesis associated 4"/>
    <property type="match status" value="1"/>
</dbReference>
<keyword evidence="8" id="KW-1185">Reference proteome</keyword>
<dbReference type="GO" id="GO:0051493">
    <property type="term" value="P:regulation of cytoskeleton organization"/>
    <property type="evidence" value="ECO:0007669"/>
    <property type="project" value="TreeGrafter"/>
</dbReference>
<dbReference type="PANTHER" id="PTHR12509:SF8">
    <property type="entry name" value="SPERMATOGENESIS-ASSOCIATED PROTEIN 4"/>
    <property type="match status" value="1"/>
</dbReference>
<dbReference type="InterPro" id="IPR010441">
    <property type="entry name" value="CH_2"/>
</dbReference>
<dbReference type="AlphaFoldDB" id="A0A9D3MCX7"/>
<comment type="subcellular location">
    <subcellularLocation>
        <location evidence="1">Nucleus</location>
    </subcellularLocation>
</comment>
<evidence type="ECO:0000259" key="6">
    <source>
        <dbReference type="PROSITE" id="PS50021"/>
    </source>
</evidence>
<dbReference type="PANTHER" id="PTHR12509">
    <property type="entry name" value="SPERMATOGENESIS-ASSOCIATED 4-RELATED"/>
    <property type="match status" value="1"/>
</dbReference>
<evidence type="ECO:0000256" key="1">
    <source>
        <dbReference type="ARBA" id="ARBA00004123"/>
    </source>
</evidence>
<organism evidence="7 8">
    <name type="scientific">Anguilla anguilla</name>
    <name type="common">European freshwater eel</name>
    <name type="synonym">Muraena anguilla</name>
    <dbReference type="NCBI Taxonomy" id="7936"/>
    <lineage>
        <taxon>Eukaryota</taxon>
        <taxon>Metazoa</taxon>
        <taxon>Chordata</taxon>
        <taxon>Craniata</taxon>
        <taxon>Vertebrata</taxon>
        <taxon>Euteleostomi</taxon>
        <taxon>Actinopterygii</taxon>
        <taxon>Neopterygii</taxon>
        <taxon>Teleostei</taxon>
        <taxon>Anguilliformes</taxon>
        <taxon>Anguillidae</taxon>
        <taxon>Anguilla</taxon>
    </lineage>
</organism>
<accession>A0A9D3MCX7</accession>
<evidence type="ECO:0000256" key="2">
    <source>
        <dbReference type="ARBA" id="ARBA00023242"/>
    </source>
</evidence>
<dbReference type="GO" id="GO:0005930">
    <property type="term" value="C:axoneme"/>
    <property type="evidence" value="ECO:0007669"/>
    <property type="project" value="TreeGrafter"/>
</dbReference>
<dbReference type="GO" id="GO:0005634">
    <property type="term" value="C:nucleus"/>
    <property type="evidence" value="ECO:0007669"/>
    <property type="project" value="UniProtKB-SubCell"/>
</dbReference>
<evidence type="ECO:0000313" key="8">
    <source>
        <dbReference type="Proteomes" id="UP001044222"/>
    </source>
</evidence>
<protein>
    <recommendedName>
        <fullName evidence="4">Spermatogenesis-associated protein 4</fullName>
    </recommendedName>
</protein>
<feature type="domain" description="Calponin-homology (CH)" evidence="6">
    <location>
        <begin position="10"/>
        <end position="117"/>
    </location>
</feature>